<sequence>MPPIKITPPPYVPRSNEYRVPCATAPALFFPPDRQELPKEYAERVAAAKEVCSGCAIRSTCGAWAREHREWGIWGGRTEAEHAYRPTSRRHVARTEAAAA</sequence>
<dbReference type="EMBL" id="PXWG01000009">
    <property type="protein sequence ID" value="PSJ29573.1"/>
    <property type="molecule type" value="Genomic_DNA"/>
</dbReference>
<dbReference type="Proteomes" id="UP000242427">
    <property type="component" value="Unassembled WGS sequence"/>
</dbReference>
<evidence type="ECO:0000256" key="11">
    <source>
        <dbReference type="ARBA" id="ARBA00023163"/>
    </source>
</evidence>
<comment type="caution">
    <text evidence="13">The sequence shown here is derived from an EMBL/GenBank/DDBJ whole genome shotgun (WGS) entry which is preliminary data.</text>
</comment>
<keyword evidence="6" id="KW-0408">Iron</keyword>
<evidence type="ECO:0000256" key="4">
    <source>
        <dbReference type="ARBA" id="ARBA00022485"/>
    </source>
</evidence>
<accession>A0A9X7PIY5</accession>
<dbReference type="AlphaFoldDB" id="A0A9X7PIY5"/>
<keyword evidence="5" id="KW-0479">Metal-binding</keyword>
<protein>
    <recommendedName>
        <fullName evidence="12">4Fe-4S Wbl-type domain-containing protein</fullName>
    </recommendedName>
</protein>
<evidence type="ECO:0000256" key="3">
    <source>
        <dbReference type="ARBA" id="ARBA00006597"/>
    </source>
</evidence>
<evidence type="ECO:0000256" key="6">
    <source>
        <dbReference type="ARBA" id="ARBA00023004"/>
    </source>
</evidence>
<dbReference type="GO" id="GO:0005737">
    <property type="term" value="C:cytoplasm"/>
    <property type="evidence" value="ECO:0007669"/>
    <property type="project" value="UniProtKB-SubCell"/>
</dbReference>
<dbReference type="GO" id="GO:0046872">
    <property type="term" value="F:metal ion binding"/>
    <property type="evidence" value="ECO:0007669"/>
    <property type="project" value="UniProtKB-KW"/>
</dbReference>
<keyword evidence="4" id="KW-0004">4Fe-4S</keyword>
<dbReference type="GO" id="GO:0045454">
    <property type="term" value="P:cell redox homeostasis"/>
    <property type="evidence" value="ECO:0007669"/>
    <property type="project" value="TreeGrafter"/>
</dbReference>
<reference evidence="13 14" key="1">
    <citation type="submission" date="2018-03" db="EMBL/GenBank/DDBJ databases">
        <title>Chitinolytic properties of Streptosporangium nondiastaticum TBG75A20.</title>
        <authorList>
            <person name="Gayathri V."/>
            <person name="Shiburaj S."/>
        </authorList>
    </citation>
    <scope>NUCLEOTIDE SEQUENCE [LARGE SCALE GENOMIC DNA]</scope>
    <source>
        <strain evidence="13 14">TBG75A20</strain>
    </source>
</reference>
<evidence type="ECO:0000256" key="1">
    <source>
        <dbReference type="ARBA" id="ARBA00001966"/>
    </source>
</evidence>
<keyword evidence="9" id="KW-0238">DNA-binding</keyword>
<dbReference type="Pfam" id="PF02467">
    <property type="entry name" value="Whib"/>
    <property type="match status" value="1"/>
</dbReference>
<evidence type="ECO:0000256" key="2">
    <source>
        <dbReference type="ARBA" id="ARBA00004496"/>
    </source>
</evidence>
<name>A0A9X7PIY5_9ACTN</name>
<dbReference type="GO" id="GO:0003677">
    <property type="term" value="F:DNA binding"/>
    <property type="evidence" value="ECO:0007669"/>
    <property type="project" value="UniProtKB-KW"/>
</dbReference>
<evidence type="ECO:0000256" key="7">
    <source>
        <dbReference type="ARBA" id="ARBA00023014"/>
    </source>
</evidence>
<keyword evidence="10" id="KW-1015">Disulfide bond</keyword>
<feature type="domain" description="4Fe-4S Wbl-type" evidence="12">
    <location>
        <begin position="21"/>
        <end position="84"/>
    </location>
</feature>
<proteinExistence type="inferred from homology"/>
<comment type="subcellular location">
    <subcellularLocation>
        <location evidence="2">Cytoplasm</location>
    </subcellularLocation>
</comment>
<comment type="similarity">
    <text evidence="3">Belongs to the WhiB family.</text>
</comment>
<organism evidence="13 14">
    <name type="scientific">Streptosporangium nondiastaticum</name>
    <dbReference type="NCBI Taxonomy" id="35764"/>
    <lineage>
        <taxon>Bacteria</taxon>
        <taxon>Bacillati</taxon>
        <taxon>Actinomycetota</taxon>
        <taxon>Actinomycetes</taxon>
        <taxon>Streptosporangiales</taxon>
        <taxon>Streptosporangiaceae</taxon>
        <taxon>Streptosporangium</taxon>
    </lineage>
</organism>
<evidence type="ECO:0000259" key="12">
    <source>
        <dbReference type="PROSITE" id="PS51674"/>
    </source>
</evidence>
<evidence type="ECO:0000256" key="10">
    <source>
        <dbReference type="ARBA" id="ARBA00023157"/>
    </source>
</evidence>
<evidence type="ECO:0000313" key="13">
    <source>
        <dbReference type="EMBL" id="PSJ29573.1"/>
    </source>
</evidence>
<evidence type="ECO:0000313" key="14">
    <source>
        <dbReference type="Proteomes" id="UP000242427"/>
    </source>
</evidence>
<dbReference type="GO" id="GO:0047134">
    <property type="term" value="F:protein-disulfide reductase [NAD(P)H] activity"/>
    <property type="evidence" value="ECO:0007669"/>
    <property type="project" value="TreeGrafter"/>
</dbReference>
<keyword evidence="8" id="KW-0805">Transcription regulation</keyword>
<dbReference type="InterPro" id="IPR003482">
    <property type="entry name" value="Whib"/>
</dbReference>
<keyword evidence="14" id="KW-1185">Reference proteome</keyword>
<dbReference type="RefSeq" id="WP_106674889.1">
    <property type="nucleotide sequence ID" value="NZ_PXWG01000009.1"/>
</dbReference>
<dbReference type="PROSITE" id="PS51674">
    <property type="entry name" value="4FE4S_WBL"/>
    <property type="match status" value="1"/>
</dbReference>
<evidence type="ECO:0000256" key="8">
    <source>
        <dbReference type="ARBA" id="ARBA00023015"/>
    </source>
</evidence>
<evidence type="ECO:0000256" key="5">
    <source>
        <dbReference type="ARBA" id="ARBA00022723"/>
    </source>
</evidence>
<dbReference type="InterPro" id="IPR034768">
    <property type="entry name" value="4FE4S_WBL"/>
</dbReference>
<keyword evidence="7" id="KW-0411">Iron-sulfur</keyword>
<dbReference type="PANTHER" id="PTHR38839">
    <property type="entry name" value="TRANSCRIPTIONAL REGULATOR WHID-RELATED"/>
    <property type="match status" value="1"/>
</dbReference>
<dbReference type="GO" id="GO:0045892">
    <property type="term" value="P:negative regulation of DNA-templated transcription"/>
    <property type="evidence" value="ECO:0007669"/>
    <property type="project" value="TreeGrafter"/>
</dbReference>
<keyword evidence="11" id="KW-0804">Transcription</keyword>
<comment type="cofactor">
    <cofactor evidence="1">
        <name>[4Fe-4S] cluster</name>
        <dbReference type="ChEBI" id="CHEBI:49883"/>
    </cofactor>
</comment>
<gene>
    <name evidence="13" type="ORF">B7P34_06810</name>
</gene>
<dbReference type="GO" id="GO:0051539">
    <property type="term" value="F:4 iron, 4 sulfur cluster binding"/>
    <property type="evidence" value="ECO:0007669"/>
    <property type="project" value="UniProtKB-KW"/>
</dbReference>
<evidence type="ECO:0000256" key="9">
    <source>
        <dbReference type="ARBA" id="ARBA00023125"/>
    </source>
</evidence>